<comment type="similarity">
    <text evidence="1">Belongs to the Cyclase 1 superfamily.</text>
</comment>
<dbReference type="SUPFAM" id="SSF102198">
    <property type="entry name" value="Putative cyclase"/>
    <property type="match status" value="1"/>
</dbReference>
<evidence type="ECO:0000256" key="2">
    <source>
        <dbReference type="SAM" id="MobiDB-lite"/>
    </source>
</evidence>
<feature type="region of interest" description="Disordered" evidence="2">
    <location>
        <begin position="259"/>
        <end position="324"/>
    </location>
</feature>
<dbReference type="Gene3D" id="3.50.30.50">
    <property type="entry name" value="Putative cyclase"/>
    <property type="match status" value="1"/>
</dbReference>
<comment type="caution">
    <text evidence="4">The sequence shown here is derived from an EMBL/GenBank/DDBJ whole genome shotgun (WGS) entry which is preliminary data.</text>
</comment>
<organism evidence="4 5">
    <name type="scientific">Mytilus edulis</name>
    <name type="common">Blue mussel</name>
    <dbReference type="NCBI Taxonomy" id="6550"/>
    <lineage>
        <taxon>Eukaryota</taxon>
        <taxon>Metazoa</taxon>
        <taxon>Spiralia</taxon>
        <taxon>Lophotrochozoa</taxon>
        <taxon>Mollusca</taxon>
        <taxon>Bivalvia</taxon>
        <taxon>Autobranchia</taxon>
        <taxon>Pteriomorphia</taxon>
        <taxon>Mytilida</taxon>
        <taxon>Mytiloidea</taxon>
        <taxon>Mytilidae</taxon>
        <taxon>Mytilinae</taxon>
        <taxon>Mytilus</taxon>
    </lineage>
</organism>
<evidence type="ECO:0000256" key="3">
    <source>
        <dbReference type="SAM" id="SignalP"/>
    </source>
</evidence>
<feature type="compositionally biased region" description="Low complexity" evidence="2">
    <location>
        <begin position="293"/>
        <end position="313"/>
    </location>
</feature>
<reference evidence="4" key="1">
    <citation type="submission" date="2021-03" db="EMBL/GenBank/DDBJ databases">
        <authorList>
            <person name="Bekaert M."/>
        </authorList>
    </citation>
    <scope>NUCLEOTIDE SEQUENCE</scope>
</reference>
<feature type="compositionally biased region" description="Low complexity" evidence="2">
    <location>
        <begin position="263"/>
        <end position="282"/>
    </location>
</feature>
<dbReference type="OrthoDB" id="7108654at2759"/>
<evidence type="ECO:0000313" key="5">
    <source>
        <dbReference type="Proteomes" id="UP000683360"/>
    </source>
</evidence>
<feature type="signal peptide" evidence="3">
    <location>
        <begin position="1"/>
        <end position="15"/>
    </location>
</feature>
<dbReference type="Proteomes" id="UP000683360">
    <property type="component" value="Unassembled WGS sequence"/>
</dbReference>
<keyword evidence="5" id="KW-1185">Reference proteome</keyword>
<sequence length="558" mass="63491">MLFVKALFVIAVTYACNECDLDFHVIDLTHTIGPMEVKFPDQPPWNFTILTRGFSRRAQIWLEYNYFGLSEHTLTHVDAPGHMNRNRVRMHEVRIENLIGPAVIINVKRKVAMNPGYGLTIQDLLDWETRYGRIPCGAFVIMNNGWSRRYPYANRVFNTNNISDPSSFLFPAWTVEAADWLLSNRRVKAIGADAPSPDLRSQPQRFPVHERIFCDSVLALEAVANLDNVPCRGATIFVPALKLYEGRGAPARMFATVPRHTDSNSFSDSTDSNDWSDSTDSNDWLDTDSNDFSDSASSTEWSDSANSNDFSGSSDDDSGSSDEGWRSRLATARRLNARGQWINRRGNVVRALNNRLIPNLGQASFMRQASPWTIIRPGSSLWNNVMRGTGVRLAVRGQFNNINTNRLPQLNRNILAQMNTNRLTQTNTISPGRTNWGRAGRNFATRFPRRDLRGRTLSSWNIPGIIGTTLNRTPNWRSNTRFSSIRRQPSRLNSRRRTTNNARNSSLRRRQFTRTSPSNARSRFGPRRRMTTGGSSLKRIVVRQTSPPYRLVYKYVPK</sequence>
<keyword evidence="3" id="KW-0732">Signal</keyword>
<dbReference type="InterPro" id="IPR007325">
    <property type="entry name" value="KFase/CYL"/>
</dbReference>
<dbReference type="InterPro" id="IPR037175">
    <property type="entry name" value="KFase_sf"/>
</dbReference>
<gene>
    <name evidence="4" type="ORF">MEDL_56037</name>
</gene>
<dbReference type="AlphaFoldDB" id="A0A8S3URT1"/>
<dbReference type="PANTHER" id="PTHR31118:SF12">
    <property type="entry name" value="CYCLASE-LIKE PROTEIN 2"/>
    <property type="match status" value="1"/>
</dbReference>
<name>A0A8S3URT1_MYTED</name>
<feature type="chain" id="PRO_5035723436" evidence="3">
    <location>
        <begin position="16"/>
        <end position="558"/>
    </location>
</feature>
<evidence type="ECO:0000313" key="4">
    <source>
        <dbReference type="EMBL" id="CAG2243954.1"/>
    </source>
</evidence>
<dbReference type="Pfam" id="PF04199">
    <property type="entry name" value="Cyclase"/>
    <property type="match status" value="1"/>
</dbReference>
<dbReference type="GO" id="GO:0019441">
    <property type="term" value="P:L-tryptophan catabolic process to kynurenine"/>
    <property type="evidence" value="ECO:0007669"/>
    <property type="project" value="InterPro"/>
</dbReference>
<dbReference type="PANTHER" id="PTHR31118">
    <property type="entry name" value="CYCLASE-LIKE PROTEIN 2"/>
    <property type="match status" value="1"/>
</dbReference>
<proteinExistence type="inferred from homology"/>
<feature type="region of interest" description="Disordered" evidence="2">
    <location>
        <begin position="485"/>
        <end position="535"/>
    </location>
</feature>
<dbReference type="PROSITE" id="PS51257">
    <property type="entry name" value="PROKAR_LIPOPROTEIN"/>
    <property type="match status" value="1"/>
</dbReference>
<dbReference type="GO" id="GO:0004061">
    <property type="term" value="F:arylformamidase activity"/>
    <property type="evidence" value="ECO:0007669"/>
    <property type="project" value="InterPro"/>
</dbReference>
<protein>
    <submittedName>
        <fullName evidence="4">Uncharacterized protein</fullName>
    </submittedName>
</protein>
<accession>A0A8S3URT1</accession>
<evidence type="ECO:0000256" key="1">
    <source>
        <dbReference type="ARBA" id="ARBA00007865"/>
    </source>
</evidence>
<dbReference type="EMBL" id="CAJPWZ010002721">
    <property type="protein sequence ID" value="CAG2243954.1"/>
    <property type="molecule type" value="Genomic_DNA"/>
</dbReference>